<dbReference type="PROSITE" id="PS00134">
    <property type="entry name" value="TRYPSIN_HIS"/>
    <property type="match status" value="1"/>
</dbReference>
<dbReference type="SUPFAM" id="SSF50494">
    <property type="entry name" value="Trypsin-like serine proteases"/>
    <property type="match status" value="1"/>
</dbReference>
<keyword evidence="3" id="KW-0645">Protease</keyword>
<dbReference type="PROSITE" id="PS50240">
    <property type="entry name" value="TRYPSIN_DOM"/>
    <property type="match status" value="1"/>
</dbReference>
<feature type="compositionally biased region" description="Low complexity" evidence="4">
    <location>
        <begin position="215"/>
        <end position="230"/>
    </location>
</feature>
<organism evidence="7 8">
    <name type="scientific">Drosophila gunungcola</name>
    <name type="common">fruit fly</name>
    <dbReference type="NCBI Taxonomy" id="103775"/>
    <lineage>
        <taxon>Eukaryota</taxon>
        <taxon>Metazoa</taxon>
        <taxon>Ecdysozoa</taxon>
        <taxon>Arthropoda</taxon>
        <taxon>Hexapoda</taxon>
        <taxon>Insecta</taxon>
        <taxon>Pterygota</taxon>
        <taxon>Neoptera</taxon>
        <taxon>Endopterygota</taxon>
        <taxon>Diptera</taxon>
        <taxon>Brachycera</taxon>
        <taxon>Muscomorpha</taxon>
        <taxon>Ephydroidea</taxon>
        <taxon>Drosophilidae</taxon>
        <taxon>Drosophila</taxon>
        <taxon>Sophophora</taxon>
    </lineage>
</organism>
<evidence type="ECO:0000259" key="6">
    <source>
        <dbReference type="PROSITE" id="PS50240"/>
    </source>
</evidence>
<sequence length="604" mass="65953">MRRTELVTLLICVLWLSGDHGASACHCIRLGKCGSFTRLLLHHGPGEQSAVFAKVHDASCGFQGLEPLVCCPTSRKQYHDESSSAKPSRKMRFAPPDDRWIWDDGGDSRGSRHSPSHSDYLEAETDLHDYWNFEEKRNCPQPVEPEFFDRRFGGNHHFLYNVDHSNQDTASPRPAPKDKPIVFPGDLRFLRDDLISNLNQGPPLAPFTTTSFMPIATSPAPPSTSTTSLPPNDPVSQENSPGCGISVESRLLGGEQAAAGQYPWLARIAYRNRNSANLIGHESQLCGEEDPKGKEQSSKSQSLCSSIVWADVSGDSVQRCLHDHRFLDHHPLDHHRSLDNQMDKTGGRWPEEADFFRHRDMRTYLDGRSCSSRISFRCSGSLISSNHIVTAAHCVVNLVSDLELSHIRLGDQDGSTPFAIERVIVHPNFDQPRYANDIALLRINTTNGAFTPICLPLNGSTTLGNRLIGQTGVAAGWSTGNPENNGSTDSSNSTAAVRFIRLPIVNTTSCAIAYASLSENFQQPIVITPNHLCAQGMPMNDVCRGDSGGPFMDDGSSGIFGASGVHTLIGIVAFGPTLCGVTTIPGVYTLVSSFSDWMLRSISG</sequence>
<feature type="signal peptide" evidence="5">
    <location>
        <begin position="1"/>
        <end position="24"/>
    </location>
</feature>
<dbReference type="InterPro" id="IPR033116">
    <property type="entry name" value="TRYPSIN_SER"/>
</dbReference>
<dbReference type="CDD" id="cd00190">
    <property type="entry name" value="Tryp_SPc"/>
    <property type="match status" value="1"/>
</dbReference>
<dbReference type="Pfam" id="PF00089">
    <property type="entry name" value="Trypsin"/>
    <property type="match status" value="1"/>
</dbReference>
<dbReference type="GO" id="GO:0004252">
    <property type="term" value="F:serine-type endopeptidase activity"/>
    <property type="evidence" value="ECO:0007669"/>
    <property type="project" value="InterPro"/>
</dbReference>
<dbReference type="PRINTS" id="PR00722">
    <property type="entry name" value="CHYMOTRYPSIN"/>
</dbReference>
<evidence type="ECO:0000256" key="2">
    <source>
        <dbReference type="ARBA" id="ARBA00024195"/>
    </source>
</evidence>
<accession>A0A9P9YX20</accession>
<name>A0A9P9YX20_9MUSC</name>
<dbReference type="InterPro" id="IPR038565">
    <property type="entry name" value="CLIP_sf"/>
</dbReference>
<proteinExistence type="inferred from homology"/>
<dbReference type="InterPro" id="IPR001254">
    <property type="entry name" value="Trypsin_dom"/>
</dbReference>
<dbReference type="InterPro" id="IPR009003">
    <property type="entry name" value="Peptidase_S1_PA"/>
</dbReference>
<dbReference type="AlphaFoldDB" id="A0A9P9YX20"/>
<evidence type="ECO:0000256" key="3">
    <source>
        <dbReference type="RuleBase" id="RU363034"/>
    </source>
</evidence>
<dbReference type="EMBL" id="JAMKOV010000001">
    <property type="protein sequence ID" value="KAI8044740.1"/>
    <property type="molecule type" value="Genomic_DNA"/>
</dbReference>
<dbReference type="InterPro" id="IPR001314">
    <property type="entry name" value="Peptidase_S1A"/>
</dbReference>
<dbReference type="InterPro" id="IPR043504">
    <property type="entry name" value="Peptidase_S1_PA_chymotrypsin"/>
</dbReference>
<reference evidence="7" key="1">
    <citation type="journal article" date="2023" name="Genome Biol. Evol.">
        <title>Long-read-based Genome Assembly of Drosophila gunungcola Reveals Fewer Chemosensory Genes in Flower-breeding Species.</title>
        <authorList>
            <person name="Negi A."/>
            <person name="Liao B.Y."/>
            <person name="Yeh S.D."/>
        </authorList>
    </citation>
    <scope>NUCLEOTIDE SEQUENCE</scope>
    <source>
        <strain evidence="7">Sukarami</strain>
    </source>
</reference>
<keyword evidence="3" id="KW-0720">Serine protease</keyword>
<gene>
    <name evidence="7" type="ORF">M5D96_000912</name>
</gene>
<dbReference type="GO" id="GO:0006508">
    <property type="term" value="P:proteolysis"/>
    <property type="evidence" value="ECO:0007669"/>
    <property type="project" value="UniProtKB-KW"/>
</dbReference>
<dbReference type="Proteomes" id="UP001059596">
    <property type="component" value="Chromosome 3R"/>
</dbReference>
<dbReference type="InterPro" id="IPR018114">
    <property type="entry name" value="TRYPSIN_HIS"/>
</dbReference>
<keyword evidence="5" id="KW-0732">Signal</keyword>
<feature type="chain" id="PRO_5040367498" description="Peptidase S1 domain-containing protein" evidence="5">
    <location>
        <begin position="25"/>
        <end position="604"/>
    </location>
</feature>
<comment type="similarity">
    <text evidence="2">Belongs to the peptidase S1 family. CLIP subfamily.</text>
</comment>
<evidence type="ECO:0000256" key="1">
    <source>
        <dbReference type="ARBA" id="ARBA00023157"/>
    </source>
</evidence>
<keyword evidence="1" id="KW-1015">Disulfide bond</keyword>
<keyword evidence="3" id="KW-0378">Hydrolase</keyword>
<dbReference type="PROSITE" id="PS00135">
    <property type="entry name" value="TRYPSIN_SER"/>
    <property type="match status" value="1"/>
</dbReference>
<dbReference type="SMART" id="SM00020">
    <property type="entry name" value="Tryp_SPc"/>
    <property type="match status" value="1"/>
</dbReference>
<evidence type="ECO:0000256" key="4">
    <source>
        <dbReference type="SAM" id="MobiDB-lite"/>
    </source>
</evidence>
<comment type="caution">
    <text evidence="7">The sequence shown here is derived from an EMBL/GenBank/DDBJ whole genome shotgun (WGS) entry which is preliminary data.</text>
</comment>
<evidence type="ECO:0000256" key="5">
    <source>
        <dbReference type="SAM" id="SignalP"/>
    </source>
</evidence>
<protein>
    <recommendedName>
        <fullName evidence="6">Peptidase S1 domain-containing protein</fullName>
    </recommendedName>
</protein>
<dbReference type="Gene3D" id="2.40.10.10">
    <property type="entry name" value="Trypsin-like serine proteases"/>
    <property type="match status" value="1"/>
</dbReference>
<dbReference type="InterPro" id="IPR051487">
    <property type="entry name" value="Ser/Thr_Proteases_Immune/Dev"/>
</dbReference>
<dbReference type="Gene3D" id="3.30.1640.30">
    <property type="match status" value="1"/>
</dbReference>
<evidence type="ECO:0000313" key="7">
    <source>
        <dbReference type="EMBL" id="KAI8044740.1"/>
    </source>
</evidence>
<evidence type="ECO:0000313" key="8">
    <source>
        <dbReference type="Proteomes" id="UP001059596"/>
    </source>
</evidence>
<dbReference type="PANTHER" id="PTHR24256">
    <property type="entry name" value="TRYPTASE-RELATED"/>
    <property type="match status" value="1"/>
</dbReference>
<keyword evidence="8" id="KW-1185">Reference proteome</keyword>
<feature type="domain" description="Peptidase S1" evidence="6">
    <location>
        <begin position="251"/>
        <end position="603"/>
    </location>
</feature>
<feature type="region of interest" description="Disordered" evidence="4">
    <location>
        <begin position="215"/>
        <end position="244"/>
    </location>
</feature>